<evidence type="ECO:0000313" key="3">
    <source>
        <dbReference type="Proteomes" id="UP000196329"/>
    </source>
</evidence>
<reference evidence="1" key="3">
    <citation type="submission" date="2022-01" db="EMBL/GenBank/DDBJ databases">
        <title>Novel bile acid biosynthetic pathways are enriched in the microbiome of centenarians.</title>
        <authorList>
            <person name="Sato Y."/>
            <person name="Atarashi K."/>
            <person name="Plichta R.D."/>
            <person name="Arai Y."/>
            <person name="Sasajima S."/>
            <person name="Kearney M.S."/>
            <person name="Suda W."/>
            <person name="Takeshita K."/>
            <person name="Sasaki T."/>
            <person name="Okamoto S."/>
            <person name="Skelly N.A."/>
            <person name="Okamura Y."/>
            <person name="Vlamakis H."/>
            <person name="Li Y."/>
            <person name="Tanoue T."/>
            <person name="Takei H."/>
            <person name="Nittono H."/>
            <person name="Narushima S."/>
            <person name="Irie J."/>
            <person name="Itoh H."/>
            <person name="Moriya K."/>
            <person name="Sugiura Y."/>
            <person name="Suematsu M."/>
            <person name="Moritoki N."/>
            <person name="Shibata S."/>
            <person name="Littman R.D."/>
            <person name="Fischbach A.M."/>
            <person name="Uwamino Y."/>
            <person name="Inoue T."/>
            <person name="Honda A."/>
            <person name="Hattori M."/>
            <person name="Murai T."/>
            <person name="Xavier J.R."/>
            <person name="Hirose N."/>
            <person name="Honda K."/>
        </authorList>
    </citation>
    <scope>NUCLEOTIDE SEQUENCE</scope>
    <source>
        <strain evidence="1">CE91-St12</strain>
    </source>
</reference>
<proteinExistence type="predicted"/>
<sequence>MQKSSAIQLKLSSFKFWKHCSNRVNSEIINQIIMELVVIEKNAYLQLKLQIESLSAQIESVKKKIGPVEMEK</sequence>
<comment type="caution">
    <text evidence="2">The sequence shown here is derived from an EMBL/GenBank/DDBJ whole genome shotgun (WGS) entry which is preliminary data.</text>
</comment>
<dbReference type="EMBL" id="NFHS01000001">
    <property type="protein sequence ID" value="OUN57343.1"/>
    <property type="molecule type" value="Genomic_DNA"/>
</dbReference>
<dbReference type="Proteomes" id="UP001055048">
    <property type="component" value="Unassembled WGS sequence"/>
</dbReference>
<evidence type="ECO:0000313" key="1">
    <source>
        <dbReference type="EMBL" id="GKH15285.1"/>
    </source>
</evidence>
<dbReference type="AlphaFoldDB" id="A0A1Y3V8I1"/>
<reference evidence="3" key="1">
    <citation type="submission" date="2017-04" db="EMBL/GenBank/DDBJ databases">
        <title>Function of individual gut microbiota members based on whole genome sequencing of pure cultures obtained from chicken caecum.</title>
        <authorList>
            <person name="Medvecky M."/>
            <person name="Cejkova D."/>
            <person name="Polansky O."/>
            <person name="Karasova D."/>
            <person name="Kubasova T."/>
            <person name="Cizek A."/>
            <person name="Rychlik I."/>
        </authorList>
    </citation>
    <scope>NUCLEOTIDE SEQUENCE [LARGE SCALE GENOMIC DNA]</scope>
    <source>
        <strain evidence="3">An67</strain>
    </source>
</reference>
<protein>
    <submittedName>
        <fullName evidence="2">Uncharacterized protein</fullName>
    </submittedName>
</protein>
<name>A0A1Y3V8I1_BACUN</name>
<evidence type="ECO:0000313" key="2">
    <source>
        <dbReference type="EMBL" id="OUN57343.1"/>
    </source>
</evidence>
<dbReference type="EMBL" id="BQNL01000001">
    <property type="protein sequence ID" value="GKH15285.1"/>
    <property type="molecule type" value="Genomic_DNA"/>
</dbReference>
<dbReference type="Proteomes" id="UP000196329">
    <property type="component" value="Unassembled WGS sequence"/>
</dbReference>
<reference evidence="2" key="2">
    <citation type="journal article" date="2018" name="BMC Genomics">
        <title>Whole genome sequencing and function prediction of 133 gut anaerobes isolated from chicken caecum in pure cultures.</title>
        <authorList>
            <person name="Medvecky M."/>
            <person name="Cejkova D."/>
            <person name="Polansky O."/>
            <person name="Karasova D."/>
            <person name="Kubasova T."/>
            <person name="Cizek A."/>
            <person name="Rychlik I."/>
        </authorList>
    </citation>
    <scope>NUCLEOTIDE SEQUENCE</scope>
    <source>
        <strain evidence="2">An67</strain>
    </source>
</reference>
<accession>A0A1Y3V8I1</accession>
<gene>
    <name evidence="2" type="ORF">B5G17_03040</name>
    <name evidence="1" type="ORF">CE91St12_34950</name>
</gene>
<organism evidence="2 3">
    <name type="scientific">Bacteroides uniformis</name>
    <dbReference type="NCBI Taxonomy" id="820"/>
    <lineage>
        <taxon>Bacteria</taxon>
        <taxon>Pseudomonadati</taxon>
        <taxon>Bacteroidota</taxon>
        <taxon>Bacteroidia</taxon>
        <taxon>Bacteroidales</taxon>
        <taxon>Bacteroidaceae</taxon>
        <taxon>Bacteroides</taxon>
    </lineage>
</organism>